<feature type="compositionally biased region" description="Low complexity" evidence="1">
    <location>
        <begin position="55"/>
        <end position="68"/>
    </location>
</feature>
<evidence type="ECO:0000313" key="3">
    <source>
        <dbReference type="EMBL" id="GIM96973.1"/>
    </source>
</evidence>
<evidence type="ECO:0000256" key="1">
    <source>
        <dbReference type="SAM" id="MobiDB-lite"/>
    </source>
</evidence>
<protein>
    <submittedName>
        <fullName evidence="3">Uncharacterized protein</fullName>
    </submittedName>
</protein>
<dbReference type="Proteomes" id="UP000677082">
    <property type="component" value="Unassembled WGS sequence"/>
</dbReference>
<dbReference type="AlphaFoldDB" id="A0A920BQ92"/>
<name>A0A920BQ92_9ACTN</name>
<evidence type="ECO:0000313" key="4">
    <source>
        <dbReference type="Proteomes" id="UP000677082"/>
    </source>
</evidence>
<organism evidence="3 4">
    <name type="scientific">Paractinoplanes toevensis</name>
    <dbReference type="NCBI Taxonomy" id="571911"/>
    <lineage>
        <taxon>Bacteria</taxon>
        <taxon>Bacillati</taxon>
        <taxon>Actinomycetota</taxon>
        <taxon>Actinomycetes</taxon>
        <taxon>Micromonosporales</taxon>
        <taxon>Micromonosporaceae</taxon>
        <taxon>Paractinoplanes</taxon>
    </lineage>
</organism>
<feature type="region of interest" description="Disordered" evidence="1">
    <location>
        <begin position="1"/>
        <end position="204"/>
    </location>
</feature>
<accession>A0A920BQ92</accession>
<keyword evidence="4" id="KW-1185">Reference proteome</keyword>
<keyword evidence="2" id="KW-0812">Transmembrane</keyword>
<feature type="compositionally biased region" description="Low complexity" evidence="1">
    <location>
        <begin position="110"/>
        <end position="135"/>
    </location>
</feature>
<keyword evidence="2" id="KW-0472">Membrane</keyword>
<proteinExistence type="predicted"/>
<keyword evidence="2" id="KW-1133">Transmembrane helix</keyword>
<evidence type="ECO:0000256" key="2">
    <source>
        <dbReference type="SAM" id="Phobius"/>
    </source>
</evidence>
<reference evidence="3 4" key="1">
    <citation type="submission" date="2021-03" db="EMBL/GenBank/DDBJ databases">
        <title>Whole genome shotgun sequence of Actinoplanes toevensis NBRC 105298.</title>
        <authorList>
            <person name="Komaki H."/>
            <person name="Tamura T."/>
        </authorList>
    </citation>
    <scope>NUCLEOTIDE SEQUENCE [LARGE SCALE GENOMIC DNA]</scope>
    <source>
        <strain evidence="3 4">NBRC 105298</strain>
    </source>
</reference>
<feature type="compositionally biased region" description="Low complexity" evidence="1">
    <location>
        <begin position="79"/>
        <end position="91"/>
    </location>
</feature>
<comment type="caution">
    <text evidence="3">The sequence shown here is derived from an EMBL/GenBank/DDBJ whole genome shotgun (WGS) entry which is preliminary data.</text>
</comment>
<gene>
    <name evidence="3" type="ORF">Ato02nite_087660</name>
</gene>
<feature type="transmembrane region" description="Helical" evidence="2">
    <location>
        <begin position="234"/>
        <end position="258"/>
    </location>
</feature>
<feature type="compositionally biased region" description="Low complexity" evidence="1">
    <location>
        <begin position="148"/>
        <end position="162"/>
    </location>
</feature>
<dbReference type="EMBL" id="BOQN01000132">
    <property type="protein sequence ID" value="GIM96973.1"/>
    <property type="molecule type" value="Genomic_DNA"/>
</dbReference>
<sequence length="478" mass="49022">MAVADPMATGNRRGGREGDTLYRRPPAHPPSDSTTGGSWFTDGTDMPAEAEPDQGAATSRGSGRASFGFGDGPISPKRSAPTSGPPASSGSFEPLPSMAPDDFSGSFEFSPASSALSPASGPPSSASAYAPSYAPDELPLRRQGSRRPAPAADALAAPAVPASSNWPPPARLTPGPDTLDRVSGAGALRGPSGALGAPSGEMANWRTDTGERRAVRHDREPALEPAPAQRQSRAFTIGMIVLSAIVLLTGSVVGVVYFSGSDEKLDGVLQLGTGDTGERTATAPLDNRTKASFELLAGANSVKVTIGELGDDLYRISTPDDAGILPSPTIRNDDVKLQVSKDGDGTGGEIDVVLAAKVRWQLRFSGYAEKQVIDVSGGQISGLEMVAGMRTAQLTLSRPTGTVPVKINGAVDSLVLKSPAANPVRIKVGGGAQTVVAGSRTLKDVAAGSTLTPKGWDVTNRYDVTAGARITSLTVENA</sequence>